<reference evidence="1" key="1">
    <citation type="journal article" date="2014" name="Front. Microbiol.">
        <title>High frequency of phylogenetically diverse reductive dehalogenase-homologous genes in deep subseafloor sedimentary metagenomes.</title>
        <authorList>
            <person name="Kawai M."/>
            <person name="Futagami T."/>
            <person name="Toyoda A."/>
            <person name="Takaki Y."/>
            <person name="Nishi S."/>
            <person name="Hori S."/>
            <person name="Arai W."/>
            <person name="Tsubouchi T."/>
            <person name="Morono Y."/>
            <person name="Uchiyama I."/>
            <person name="Ito T."/>
            <person name="Fujiyama A."/>
            <person name="Inagaki F."/>
            <person name="Takami H."/>
        </authorList>
    </citation>
    <scope>NUCLEOTIDE SEQUENCE</scope>
    <source>
        <strain evidence="1">Expedition CK06-06</strain>
    </source>
</reference>
<feature type="non-terminal residue" evidence="1">
    <location>
        <position position="1"/>
    </location>
</feature>
<gene>
    <name evidence="1" type="ORF">S03H2_42134</name>
</gene>
<sequence>LVGKRAVDEQTFASLAILTERLERLKNLDKIFGDVEFSSAVKKLKGQKNAVAVG</sequence>
<dbReference type="AlphaFoldDB" id="X1JZ02"/>
<accession>X1JZ02</accession>
<comment type="caution">
    <text evidence="1">The sequence shown here is derived from an EMBL/GenBank/DDBJ whole genome shotgun (WGS) entry which is preliminary data.</text>
</comment>
<protein>
    <submittedName>
        <fullName evidence="1">Uncharacterized protein</fullName>
    </submittedName>
</protein>
<dbReference type="EMBL" id="BARU01026208">
    <property type="protein sequence ID" value="GAH75028.1"/>
    <property type="molecule type" value="Genomic_DNA"/>
</dbReference>
<evidence type="ECO:0000313" key="1">
    <source>
        <dbReference type="EMBL" id="GAH75028.1"/>
    </source>
</evidence>
<proteinExistence type="predicted"/>
<name>X1JZ02_9ZZZZ</name>
<organism evidence="1">
    <name type="scientific">marine sediment metagenome</name>
    <dbReference type="NCBI Taxonomy" id="412755"/>
    <lineage>
        <taxon>unclassified sequences</taxon>
        <taxon>metagenomes</taxon>
        <taxon>ecological metagenomes</taxon>
    </lineage>
</organism>